<gene>
    <name evidence="1" type="ORF">ACFQ1T_11135</name>
</gene>
<sequence>MRSQITFPLTIYYDASCPLCRIEMETLKQADAANQLILVDCSQTAMQLPDSCPVTRDALMNRIHAQDAMGRWINGVDVFAAAYSVTGFTKIGRFWSSRILRPILSRAYPWVADHRQWLSKTPLPWLLHKLISKNAKPR</sequence>
<evidence type="ECO:0000313" key="2">
    <source>
        <dbReference type="Proteomes" id="UP001597106"/>
    </source>
</evidence>
<dbReference type="PANTHER" id="PTHR34290:SF2">
    <property type="entry name" value="OS04G0668800 PROTEIN"/>
    <property type="match status" value="1"/>
</dbReference>
<reference evidence="2" key="1">
    <citation type="journal article" date="2019" name="Int. J. Syst. Evol. Microbiol.">
        <title>The Global Catalogue of Microorganisms (GCM) 10K type strain sequencing project: providing services to taxonomists for standard genome sequencing and annotation.</title>
        <authorList>
            <consortium name="The Broad Institute Genomics Platform"/>
            <consortium name="The Broad Institute Genome Sequencing Center for Infectious Disease"/>
            <person name="Wu L."/>
            <person name="Ma J."/>
        </authorList>
    </citation>
    <scope>NUCLEOTIDE SEQUENCE [LARGE SCALE GENOMIC DNA]</scope>
    <source>
        <strain evidence="2">CCUG 59685</strain>
    </source>
</reference>
<dbReference type="InterPro" id="IPR044691">
    <property type="entry name" value="DCC1_Trx"/>
</dbReference>
<dbReference type="InterPro" id="IPR007263">
    <property type="entry name" value="DCC1-like"/>
</dbReference>
<dbReference type="EMBL" id="JBHTJW010000002">
    <property type="protein sequence ID" value="MFD0930329.1"/>
    <property type="molecule type" value="Genomic_DNA"/>
</dbReference>
<keyword evidence="2" id="KW-1185">Reference proteome</keyword>
<evidence type="ECO:0000313" key="1">
    <source>
        <dbReference type="EMBL" id="MFD0930329.1"/>
    </source>
</evidence>
<dbReference type="Proteomes" id="UP001597106">
    <property type="component" value="Unassembled WGS sequence"/>
</dbReference>
<organism evidence="1 2">
    <name type="scientific">Methylophilus glucosoxydans</name>
    <dbReference type="NCBI Taxonomy" id="752553"/>
    <lineage>
        <taxon>Bacteria</taxon>
        <taxon>Pseudomonadati</taxon>
        <taxon>Pseudomonadota</taxon>
        <taxon>Betaproteobacteria</taxon>
        <taxon>Nitrosomonadales</taxon>
        <taxon>Methylophilaceae</taxon>
        <taxon>Methylophilus</taxon>
    </lineage>
</organism>
<name>A0ABW3GNY3_9PROT</name>
<protein>
    <submittedName>
        <fullName evidence="1">Thiol-disulfide oxidoreductase DCC family protein</fullName>
    </submittedName>
</protein>
<dbReference type="PANTHER" id="PTHR34290">
    <property type="entry name" value="SI:CH73-390P7.2"/>
    <property type="match status" value="1"/>
</dbReference>
<dbReference type="RefSeq" id="WP_379076603.1">
    <property type="nucleotide sequence ID" value="NZ_JBHTJW010000002.1"/>
</dbReference>
<proteinExistence type="predicted"/>
<dbReference type="Pfam" id="PF04134">
    <property type="entry name" value="DCC1-like"/>
    <property type="match status" value="1"/>
</dbReference>
<comment type="caution">
    <text evidence="1">The sequence shown here is derived from an EMBL/GenBank/DDBJ whole genome shotgun (WGS) entry which is preliminary data.</text>
</comment>
<accession>A0ABW3GNY3</accession>